<dbReference type="PROSITE" id="PS00108">
    <property type="entry name" value="PROTEIN_KINASE_ST"/>
    <property type="match status" value="1"/>
</dbReference>
<dbReference type="GO" id="GO:0004674">
    <property type="term" value="F:protein serine/threonine kinase activity"/>
    <property type="evidence" value="ECO:0007669"/>
    <property type="project" value="UniProtKB-KW"/>
</dbReference>
<keyword evidence="5 10" id="KW-0547">Nucleotide-binding</keyword>
<comment type="similarity">
    <text evidence="1">Belongs to the protein kinase superfamily. AGC Ser/Thr protein kinase family.</text>
</comment>
<dbReference type="Gene3D" id="3.30.200.20">
    <property type="entry name" value="Phosphorylase Kinase, domain 1"/>
    <property type="match status" value="1"/>
</dbReference>
<dbReference type="PROSITE" id="PS50011">
    <property type="entry name" value="PROTEIN_KINASE_DOM"/>
    <property type="match status" value="1"/>
</dbReference>
<proteinExistence type="inferred from homology"/>
<keyword evidence="7 10" id="KW-0067">ATP-binding</keyword>
<name>A0AAX4P7B9_9CHLO</name>
<comment type="catalytic activity">
    <reaction evidence="9">
        <text>L-seryl-[protein] + ATP = O-phospho-L-seryl-[protein] + ADP + H(+)</text>
        <dbReference type="Rhea" id="RHEA:17989"/>
        <dbReference type="Rhea" id="RHEA-COMP:9863"/>
        <dbReference type="Rhea" id="RHEA-COMP:11604"/>
        <dbReference type="ChEBI" id="CHEBI:15378"/>
        <dbReference type="ChEBI" id="CHEBI:29999"/>
        <dbReference type="ChEBI" id="CHEBI:30616"/>
        <dbReference type="ChEBI" id="CHEBI:83421"/>
        <dbReference type="ChEBI" id="CHEBI:456216"/>
        <dbReference type="EC" id="2.7.11.1"/>
    </reaction>
</comment>
<dbReference type="InterPro" id="IPR011009">
    <property type="entry name" value="Kinase-like_dom_sf"/>
</dbReference>
<dbReference type="Pfam" id="PF00069">
    <property type="entry name" value="Pkinase"/>
    <property type="match status" value="2"/>
</dbReference>
<evidence type="ECO:0000256" key="5">
    <source>
        <dbReference type="ARBA" id="ARBA00022741"/>
    </source>
</evidence>
<organism evidence="14 15">
    <name type="scientific">Chloropicon roscoffensis</name>
    <dbReference type="NCBI Taxonomy" id="1461544"/>
    <lineage>
        <taxon>Eukaryota</taxon>
        <taxon>Viridiplantae</taxon>
        <taxon>Chlorophyta</taxon>
        <taxon>Chloropicophyceae</taxon>
        <taxon>Chloropicales</taxon>
        <taxon>Chloropicaceae</taxon>
        <taxon>Chloropicon</taxon>
    </lineage>
</organism>
<dbReference type="InterPro" id="IPR008271">
    <property type="entry name" value="Ser/Thr_kinase_AS"/>
</dbReference>
<feature type="region of interest" description="Disordered" evidence="12">
    <location>
        <begin position="266"/>
        <end position="286"/>
    </location>
</feature>
<keyword evidence="4" id="KW-0808">Transferase</keyword>
<comment type="catalytic activity">
    <reaction evidence="8">
        <text>L-threonyl-[protein] + ATP = O-phospho-L-threonyl-[protein] + ADP + H(+)</text>
        <dbReference type="Rhea" id="RHEA:46608"/>
        <dbReference type="Rhea" id="RHEA-COMP:11060"/>
        <dbReference type="Rhea" id="RHEA-COMP:11605"/>
        <dbReference type="ChEBI" id="CHEBI:15378"/>
        <dbReference type="ChEBI" id="CHEBI:30013"/>
        <dbReference type="ChEBI" id="CHEBI:30616"/>
        <dbReference type="ChEBI" id="CHEBI:61977"/>
        <dbReference type="ChEBI" id="CHEBI:456216"/>
        <dbReference type="EC" id="2.7.11.1"/>
    </reaction>
</comment>
<evidence type="ECO:0000313" key="14">
    <source>
        <dbReference type="EMBL" id="WZN61905.1"/>
    </source>
</evidence>
<evidence type="ECO:0000256" key="6">
    <source>
        <dbReference type="ARBA" id="ARBA00022777"/>
    </source>
</evidence>
<dbReference type="FunFam" id="1.10.510.10:FF:000294">
    <property type="entry name" value="Serine/threonine-protein kinase OXI1"/>
    <property type="match status" value="1"/>
</dbReference>
<reference evidence="14 15" key="1">
    <citation type="submission" date="2024-03" db="EMBL/GenBank/DDBJ databases">
        <title>Complete genome sequence of the green alga Chloropicon roscoffensis RCC1871.</title>
        <authorList>
            <person name="Lemieux C."/>
            <person name="Pombert J.-F."/>
            <person name="Otis C."/>
            <person name="Turmel M."/>
        </authorList>
    </citation>
    <scope>NUCLEOTIDE SEQUENCE [LARGE SCALE GENOMIC DNA]</scope>
    <source>
        <strain evidence="14 15">RCC1871</strain>
    </source>
</reference>
<keyword evidence="3 11" id="KW-0723">Serine/threonine-protein kinase</keyword>
<keyword evidence="6 14" id="KW-0418">Kinase</keyword>
<evidence type="ECO:0000256" key="8">
    <source>
        <dbReference type="ARBA" id="ARBA00047899"/>
    </source>
</evidence>
<feature type="compositionally biased region" description="Low complexity" evidence="12">
    <location>
        <begin position="30"/>
        <end position="60"/>
    </location>
</feature>
<evidence type="ECO:0000313" key="15">
    <source>
        <dbReference type="Proteomes" id="UP001472866"/>
    </source>
</evidence>
<dbReference type="SMART" id="SM00220">
    <property type="entry name" value="S_TKc"/>
    <property type="match status" value="1"/>
</dbReference>
<dbReference type="SUPFAM" id="SSF56112">
    <property type="entry name" value="Protein kinase-like (PK-like)"/>
    <property type="match status" value="1"/>
</dbReference>
<dbReference type="PROSITE" id="PS00107">
    <property type="entry name" value="PROTEIN_KINASE_ATP"/>
    <property type="match status" value="1"/>
</dbReference>
<evidence type="ECO:0000256" key="4">
    <source>
        <dbReference type="ARBA" id="ARBA00022679"/>
    </source>
</evidence>
<feature type="compositionally biased region" description="Polar residues" evidence="12">
    <location>
        <begin position="1"/>
        <end position="20"/>
    </location>
</feature>
<feature type="domain" description="Protein kinase" evidence="13">
    <location>
        <begin position="97"/>
        <end position="460"/>
    </location>
</feature>
<gene>
    <name evidence="14" type="ORF">HKI87_05g34400</name>
</gene>
<evidence type="ECO:0000256" key="12">
    <source>
        <dbReference type="SAM" id="MobiDB-lite"/>
    </source>
</evidence>
<evidence type="ECO:0000256" key="1">
    <source>
        <dbReference type="ARBA" id="ARBA00009903"/>
    </source>
</evidence>
<evidence type="ECO:0000259" key="13">
    <source>
        <dbReference type="PROSITE" id="PS50011"/>
    </source>
</evidence>
<feature type="region of interest" description="Disordered" evidence="12">
    <location>
        <begin position="302"/>
        <end position="345"/>
    </location>
</feature>
<accession>A0AAX4P7B9</accession>
<dbReference type="InterPro" id="IPR000719">
    <property type="entry name" value="Prot_kinase_dom"/>
</dbReference>
<feature type="binding site" evidence="10">
    <location>
        <position position="134"/>
    </location>
    <ligand>
        <name>ATP</name>
        <dbReference type="ChEBI" id="CHEBI:30616"/>
    </ligand>
</feature>
<dbReference type="EMBL" id="CP151505">
    <property type="protein sequence ID" value="WZN61905.1"/>
    <property type="molecule type" value="Genomic_DNA"/>
</dbReference>
<evidence type="ECO:0000256" key="3">
    <source>
        <dbReference type="ARBA" id="ARBA00022527"/>
    </source>
</evidence>
<dbReference type="AlphaFoldDB" id="A0AAX4P7B9"/>
<evidence type="ECO:0000256" key="2">
    <source>
        <dbReference type="ARBA" id="ARBA00012513"/>
    </source>
</evidence>
<feature type="region of interest" description="Disordered" evidence="12">
    <location>
        <begin position="1"/>
        <end position="73"/>
    </location>
</feature>
<dbReference type="InterPro" id="IPR017441">
    <property type="entry name" value="Protein_kinase_ATP_BS"/>
</dbReference>
<dbReference type="PANTHER" id="PTHR45637">
    <property type="entry name" value="FLIPPASE KINASE 1-RELATED"/>
    <property type="match status" value="1"/>
</dbReference>
<sequence length="472" mass="51708">MKATMSVNGTMAQCGNQMQGTPLPLHKSKSLANLSPAGAGAAASSGSSPLLLSRLRSGPASPKPHQTSDPNWSYLERAERDRLAESGGIQGLRMSDFAVRKKLGTGSSATVYLVELKTNPSGLACDRKPKFALKCFNKKDFDRKNRVRRVLTEHSILCGTDHPFVVALYRTFNENGSVAFLMEHCERGDLYQMLQRVPVHGFPELQAKTYAAQVVVALQYLHVQGYVYRDLKPENILVCGDGHVKLTDFDLSRQVDPPALNIHRTDVSTGALRRGGNSGGGLKKAMSSGNLQLKFEQELLRKKDMNSSSSPPSPSLRPVREAGKAKGSSSSTASPTRDKSAKARASMRLVAVPEMRSTSFVGTDEYIAPEIITCRGYTSSVDWWSVGILVYELVYGVTPFASKNRNECFKRILEEELSFPQEPRVSGECKALIEGLLAKDPAARLGSRHGASEIKNHPFFAQVQWALLRHSN</sequence>
<evidence type="ECO:0000256" key="9">
    <source>
        <dbReference type="ARBA" id="ARBA00048679"/>
    </source>
</evidence>
<dbReference type="Proteomes" id="UP001472866">
    <property type="component" value="Chromosome 05"/>
</dbReference>
<dbReference type="EC" id="2.7.11.1" evidence="2"/>
<feature type="compositionally biased region" description="Low complexity" evidence="12">
    <location>
        <begin position="325"/>
        <end position="334"/>
    </location>
</feature>
<dbReference type="GO" id="GO:0005524">
    <property type="term" value="F:ATP binding"/>
    <property type="evidence" value="ECO:0007669"/>
    <property type="project" value="UniProtKB-UniRule"/>
</dbReference>
<protein>
    <recommendedName>
        <fullName evidence="2">non-specific serine/threonine protein kinase</fullName>
        <ecNumber evidence="2">2.7.11.1</ecNumber>
    </recommendedName>
</protein>
<evidence type="ECO:0000256" key="10">
    <source>
        <dbReference type="PROSITE-ProRule" id="PRU10141"/>
    </source>
</evidence>
<keyword evidence="15" id="KW-1185">Reference proteome</keyword>
<evidence type="ECO:0000256" key="7">
    <source>
        <dbReference type="ARBA" id="ARBA00022840"/>
    </source>
</evidence>
<dbReference type="Gene3D" id="1.10.510.10">
    <property type="entry name" value="Transferase(Phosphotransferase) domain 1"/>
    <property type="match status" value="2"/>
</dbReference>
<evidence type="ECO:0000256" key="11">
    <source>
        <dbReference type="RuleBase" id="RU000304"/>
    </source>
</evidence>